<evidence type="ECO:0000313" key="2">
    <source>
        <dbReference type="Proteomes" id="UP000255070"/>
    </source>
</evidence>
<dbReference type="EMBL" id="UFXL01000001">
    <property type="protein sequence ID" value="SUY78369.1"/>
    <property type="molecule type" value="Genomic_DNA"/>
</dbReference>
<dbReference type="RefSeq" id="WP_003075573.1">
    <property type="nucleotide sequence ID" value="NZ_BBJZ01000002.1"/>
</dbReference>
<protein>
    <submittedName>
        <fullName evidence="1">Uncharacterized protein</fullName>
    </submittedName>
</protein>
<keyword evidence="2" id="KW-1185">Reference proteome</keyword>
<accession>A0A8B4S4H9</accession>
<dbReference type="AlphaFoldDB" id="A0A8B4S4H9"/>
<name>A0A8B4S4H9_COMTE</name>
<reference evidence="1 2" key="1">
    <citation type="submission" date="2018-06" db="EMBL/GenBank/DDBJ databases">
        <authorList>
            <consortium name="Pathogen Informatics"/>
            <person name="Doyle S."/>
        </authorList>
    </citation>
    <scope>NUCLEOTIDE SEQUENCE [LARGE SCALE GENOMIC DNA]</scope>
    <source>
        <strain evidence="1 2">NCTC10698</strain>
    </source>
</reference>
<dbReference type="Proteomes" id="UP000255070">
    <property type="component" value="Unassembled WGS sequence"/>
</dbReference>
<dbReference type="GeneID" id="63998609"/>
<comment type="caution">
    <text evidence="1">The sequence shown here is derived from an EMBL/GenBank/DDBJ whole genome shotgun (WGS) entry which is preliminary data.</text>
</comment>
<evidence type="ECO:0000313" key="1">
    <source>
        <dbReference type="EMBL" id="SUY78369.1"/>
    </source>
</evidence>
<sequence length="172" mass="19406">MLNTLNTLVPATEFEICVSMVDLAVWPEDDDLPVCQHPELKALFDALEANIDLLPLVIKYFENNMRAGQGDLYVFEFDEDNSTVVALDTYSDITDQLDLVSLFVRCTKEKRSEVSLCVQRLFNAASVQVQASQKSICTRLREVIDPLNYPRTHPGSSFVQLQVRCPAVIPPR</sequence>
<organism evidence="1 2">
    <name type="scientific">Comamonas testosteroni</name>
    <name type="common">Pseudomonas testosteroni</name>
    <dbReference type="NCBI Taxonomy" id="285"/>
    <lineage>
        <taxon>Bacteria</taxon>
        <taxon>Pseudomonadati</taxon>
        <taxon>Pseudomonadota</taxon>
        <taxon>Betaproteobacteria</taxon>
        <taxon>Burkholderiales</taxon>
        <taxon>Comamonadaceae</taxon>
        <taxon>Comamonas</taxon>
    </lineage>
</organism>
<proteinExistence type="predicted"/>
<gene>
    <name evidence="1" type="ORF">NCTC10698_03283</name>
</gene>